<organism evidence="1 2">
    <name type="scientific">Pedococcus cremeus</name>
    <dbReference type="NCBI Taxonomy" id="587636"/>
    <lineage>
        <taxon>Bacteria</taxon>
        <taxon>Bacillati</taxon>
        <taxon>Actinomycetota</taxon>
        <taxon>Actinomycetes</taxon>
        <taxon>Micrococcales</taxon>
        <taxon>Intrasporangiaceae</taxon>
        <taxon>Pedococcus</taxon>
    </lineage>
</organism>
<dbReference type="EMBL" id="FOHB01000001">
    <property type="protein sequence ID" value="SER73813.1"/>
    <property type="molecule type" value="Genomic_DNA"/>
</dbReference>
<protein>
    <submittedName>
        <fullName evidence="1">Peptidase S24-like</fullName>
    </submittedName>
</protein>
<dbReference type="CDD" id="cd06530">
    <property type="entry name" value="S26_SPase_I"/>
    <property type="match status" value="1"/>
</dbReference>
<dbReference type="OrthoDB" id="1467636at2"/>
<dbReference type="STRING" id="587636.SAMN05216199_1041"/>
<keyword evidence="2" id="KW-1185">Reference proteome</keyword>
<dbReference type="InterPro" id="IPR036286">
    <property type="entry name" value="LexA/Signal_pep-like_sf"/>
</dbReference>
<dbReference type="GO" id="GO:0004252">
    <property type="term" value="F:serine-type endopeptidase activity"/>
    <property type="evidence" value="ECO:0007669"/>
    <property type="project" value="InterPro"/>
</dbReference>
<name>A0A1H9RNZ5_9MICO</name>
<dbReference type="InterPro" id="IPR019533">
    <property type="entry name" value="Peptidase_S26"/>
</dbReference>
<dbReference type="Gene3D" id="2.10.109.10">
    <property type="entry name" value="Umud Fragment, subunit A"/>
    <property type="match status" value="1"/>
</dbReference>
<proteinExistence type="predicted"/>
<reference evidence="2" key="1">
    <citation type="submission" date="2016-10" db="EMBL/GenBank/DDBJ databases">
        <authorList>
            <person name="Varghese N."/>
            <person name="Submissions S."/>
        </authorList>
    </citation>
    <scope>NUCLEOTIDE SEQUENCE [LARGE SCALE GENOMIC DNA]</scope>
    <source>
        <strain evidence="2">CGMCC 1.6963</strain>
    </source>
</reference>
<dbReference type="Proteomes" id="UP000199019">
    <property type="component" value="Unassembled WGS sequence"/>
</dbReference>
<evidence type="ECO:0000313" key="2">
    <source>
        <dbReference type="Proteomes" id="UP000199019"/>
    </source>
</evidence>
<gene>
    <name evidence="1" type="ORF">SAMN05216199_1041</name>
</gene>
<evidence type="ECO:0000313" key="1">
    <source>
        <dbReference type="EMBL" id="SER73813.1"/>
    </source>
</evidence>
<accession>A0A1H9RNZ5</accession>
<dbReference type="AlphaFoldDB" id="A0A1H9RNZ5"/>
<sequence length="136" mass="14975">MIGLGLAKVNGRSMEPTLHTGDRLLVLRGARPKLGRMAIVKLPPDDQGMPRPLAVKRVTMVDPADPSRYWVEADNQGAQGVVDSWTLGTSLPRDDIKGRVLFRLPQRLPLVALLLGTFLGPLRQRLPLASLVRGRR</sequence>
<dbReference type="GO" id="GO:0006465">
    <property type="term" value="P:signal peptide processing"/>
    <property type="evidence" value="ECO:0007669"/>
    <property type="project" value="InterPro"/>
</dbReference>
<dbReference type="SUPFAM" id="SSF51306">
    <property type="entry name" value="LexA/Signal peptidase"/>
    <property type="match status" value="1"/>
</dbReference>